<gene>
    <name evidence="3" type="ORF">SNAT2548_LOCUS108</name>
</gene>
<reference evidence="3" key="1">
    <citation type="submission" date="2021-02" db="EMBL/GenBank/DDBJ databases">
        <authorList>
            <person name="Dougan E. K."/>
            <person name="Rhodes N."/>
            <person name="Thang M."/>
            <person name="Chan C."/>
        </authorList>
    </citation>
    <scope>NUCLEOTIDE SEQUENCE</scope>
</reference>
<dbReference type="AlphaFoldDB" id="A0A812G397"/>
<organism evidence="3 4">
    <name type="scientific">Symbiodinium natans</name>
    <dbReference type="NCBI Taxonomy" id="878477"/>
    <lineage>
        <taxon>Eukaryota</taxon>
        <taxon>Sar</taxon>
        <taxon>Alveolata</taxon>
        <taxon>Dinophyceae</taxon>
        <taxon>Suessiales</taxon>
        <taxon>Symbiodiniaceae</taxon>
        <taxon>Symbiodinium</taxon>
    </lineage>
</organism>
<feature type="region of interest" description="Disordered" evidence="1">
    <location>
        <begin position="17"/>
        <end position="51"/>
    </location>
</feature>
<sequence length="350" mass="40302">MAMRVIVLLLVTASKSAHAAFEPRRKLHWPSAKASTDPHDEHDNDRHNYEHDEQDTYHDNYEHGVRHDEHGHDKHRHDNVDNYRDSQHNEYGYDEHGHDEHGYEEHGHGHDKHRDNDLDQLDGDVDVEDRVNQHHRHHLDNNAMPGRAELVKESSSSPVIVKASKEKKDEPEVKKAEEVTAAPSPPRQKSPLAQKEEAIKEPVKEIEESPKKESKEEDVGMVQEDKAETKSAEAAKAAPAGDDREERLQRFAKESHLIPQAMEALRNLKPDLQDKIMEEGPIKPGCNPIIVLMNRIKESKDVQMHSVLRESWQQVLLTGERLRAAADAERARRLEEERLRDEAEQQRILV</sequence>
<evidence type="ECO:0000313" key="4">
    <source>
        <dbReference type="Proteomes" id="UP000604046"/>
    </source>
</evidence>
<comment type="caution">
    <text evidence="3">The sequence shown here is derived from an EMBL/GenBank/DDBJ whole genome shotgun (WGS) entry which is preliminary data.</text>
</comment>
<dbReference type="EMBL" id="CAJNDS010000002">
    <property type="protein sequence ID" value="CAE6911339.1"/>
    <property type="molecule type" value="Genomic_DNA"/>
</dbReference>
<keyword evidence="2" id="KW-0732">Signal</keyword>
<feature type="chain" id="PRO_5032527193" evidence="2">
    <location>
        <begin position="20"/>
        <end position="350"/>
    </location>
</feature>
<feature type="compositionally biased region" description="Acidic residues" evidence="1">
    <location>
        <begin position="118"/>
        <end position="127"/>
    </location>
</feature>
<accession>A0A812G397</accession>
<dbReference type="OrthoDB" id="10632130at2759"/>
<name>A0A812G397_9DINO</name>
<feature type="compositionally biased region" description="Basic and acidic residues" evidence="1">
    <location>
        <begin position="194"/>
        <end position="233"/>
    </location>
</feature>
<protein>
    <submittedName>
        <fullName evidence="3">Uncharacterized protein</fullName>
    </submittedName>
</protein>
<evidence type="ECO:0000313" key="3">
    <source>
        <dbReference type="EMBL" id="CAE6911339.1"/>
    </source>
</evidence>
<feature type="compositionally biased region" description="Basic and acidic residues" evidence="1">
    <location>
        <begin position="63"/>
        <end position="117"/>
    </location>
</feature>
<proteinExistence type="predicted"/>
<feature type="compositionally biased region" description="Basic and acidic residues" evidence="1">
    <location>
        <begin position="163"/>
        <end position="178"/>
    </location>
</feature>
<evidence type="ECO:0000256" key="1">
    <source>
        <dbReference type="SAM" id="MobiDB-lite"/>
    </source>
</evidence>
<keyword evidence="4" id="KW-1185">Reference proteome</keyword>
<feature type="region of interest" description="Disordered" evidence="1">
    <location>
        <begin position="63"/>
        <end position="246"/>
    </location>
</feature>
<feature type="compositionally biased region" description="Basic and acidic residues" evidence="1">
    <location>
        <begin position="36"/>
        <end position="51"/>
    </location>
</feature>
<dbReference type="Proteomes" id="UP000604046">
    <property type="component" value="Unassembled WGS sequence"/>
</dbReference>
<feature type="signal peptide" evidence="2">
    <location>
        <begin position="1"/>
        <end position="19"/>
    </location>
</feature>
<evidence type="ECO:0000256" key="2">
    <source>
        <dbReference type="SAM" id="SignalP"/>
    </source>
</evidence>